<dbReference type="PROSITE" id="PS51462">
    <property type="entry name" value="NUDIX"/>
    <property type="match status" value="1"/>
</dbReference>
<dbReference type="GO" id="GO:0004081">
    <property type="term" value="F:bis(5'-nucleosyl)-tetraphosphatase (asymmetrical) activity"/>
    <property type="evidence" value="ECO:0007669"/>
    <property type="project" value="TreeGrafter"/>
</dbReference>
<gene>
    <name evidence="3" type="ORF">UW22_C0019G0003</name>
</gene>
<organism evidence="3 4">
    <name type="scientific">Candidatus Gottesmanbacteria bacterium GW2011_GWB1_44_11c</name>
    <dbReference type="NCBI Taxonomy" id="1618447"/>
    <lineage>
        <taxon>Bacteria</taxon>
        <taxon>Candidatus Gottesmaniibacteriota</taxon>
    </lineage>
</organism>
<dbReference type="InterPro" id="IPR051325">
    <property type="entry name" value="Nudix_hydrolase_domain"/>
</dbReference>
<sequence length="147" mass="17057">MKLEFSAGGIVYKKQNDRLFILVSQHSQHHGWVFPKGIIGDKEKEESKETTALREVKEETGIEGKILKPIKPVEYWYMMEGDPSTGSGRERVKKTVYYFLMEYIGGSIEDHDNEMENVEWLPMDAVEARLTYKADKEAWQEALNLIK</sequence>
<dbReference type="GO" id="GO:0006754">
    <property type="term" value="P:ATP biosynthetic process"/>
    <property type="evidence" value="ECO:0007669"/>
    <property type="project" value="TreeGrafter"/>
</dbReference>
<dbReference type="AlphaFoldDB" id="A0A0G1J0U2"/>
<evidence type="ECO:0000256" key="1">
    <source>
        <dbReference type="ARBA" id="ARBA00022801"/>
    </source>
</evidence>
<dbReference type="InterPro" id="IPR020084">
    <property type="entry name" value="NUDIX_hydrolase_CS"/>
</dbReference>
<evidence type="ECO:0000313" key="4">
    <source>
        <dbReference type="Proteomes" id="UP000034617"/>
    </source>
</evidence>
<dbReference type="PANTHER" id="PTHR21340:SF0">
    <property type="entry name" value="BIS(5'-NUCLEOSYL)-TETRAPHOSPHATASE [ASYMMETRICAL]"/>
    <property type="match status" value="1"/>
</dbReference>
<protein>
    <submittedName>
        <fullName evidence="3">MutT/nudix family protein</fullName>
    </submittedName>
</protein>
<reference evidence="3 4" key="1">
    <citation type="journal article" date="2015" name="Nature">
        <title>rRNA introns, odd ribosomes, and small enigmatic genomes across a large radiation of phyla.</title>
        <authorList>
            <person name="Brown C.T."/>
            <person name="Hug L.A."/>
            <person name="Thomas B.C."/>
            <person name="Sharon I."/>
            <person name="Castelle C.J."/>
            <person name="Singh A."/>
            <person name="Wilkins M.J."/>
            <person name="Williams K.H."/>
            <person name="Banfield J.F."/>
        </authorList>
    </citation>
    <scope>NUCLEOTIDE SEQUENCE [LARGE SCALE GENOMIC DNA]</scope>
</reference>
<dbReference type="InterPro" id="IPR015797">
    <property type="entry name" value="NUDIX_hydrolase-like_dom_sf"/>
</dbReference>
<keyword evidence="1" id="KW-0378">Hydrolase</keyword>
<dbReference type="Proteomes" id="UP000034617">
    <property type="component" value="Unassembled WGS sequence"/>
</dbReference>
<comment type="caution">
    <text evidence="3">The sequence shown here is derived from an EMBL/GenBank/DDBJ whole genome shotgun (WGS) entry which is preliminary data.</text>
</comment>
<evidence type="ECO:0000259" key="2">
    <source>
        <dbReference type="PROSITE" id="PS51462"/>
    </source>
</evidence>
<dbReference type="CDD" id="cd03673">
    <property type="entry name" value="NUDIX_Ap6A_hydrolase"/>
    <property type="match status" value="1"/>
</dbReference>
<feature type="domain" description="Nudix hydrolase" evidence="2">
    <location>
        <begin position="2"/>
        <end position="147"/>
    </location>
</feature>
<dbReference type="PANTHER" id="PTHR21340">
    <property type="entry name" value="DIADENOSINE 5,5-P1,P4-TETRAPHOSPHATE PYROPHOSPHOHYDROLASE MUTT"/>
    <property type="match status" value="1"/>
</dbReference>
<name>A0A0G1J0U2_9BACT</name>
<dbReference type="SUPFAM" id="SSF55811">
    <property type="entry name" value="Nudix"/>
    <property type="match status" value="1"/>
</dbReference>
<accession>A0A0G1J0U2</accession>
<dbReference type="InterPro" id="IPR000086">
    <property type="entry name" value="NUDIX_hydrolase_dom"/>
</dbReference>
<dbReference type="PROSITE" id="PS00893">
    <property type="entry name" value="NUDIX_BOX"/>
    <property type="match status" value="1"/>
</dbReference>
<dbReference type="Pfam" id="PF00293">
    <property type="entry name" value="NUDIX"/>
    <property type="match status" value="1"/>
</dbReference>
<dbReference type="EMBL" id="LCHM01000019">
    <property type="protein sequence ID" value="KKT37712.1"/>
    <property type="molecule type" value="Genomic_DNA"/>
</dbReference>
<dbReference type="GO" id="GO:0006167">
    <property type="term" value="P:AMP biosynthetic process"/>
    <property type="evidence" value="ECO:0007669"/>
    <property type="project" value="TreeGrafter"/>
</dbReference>
<proteinExistence type="predicted"/>
<evidence type="ECO:0000313" key="3">
    <source>
        <dbReference type="EMBL" id="KKT37712.1"/>
    </source>
</evidence>
<dbReference type="Gene3D" id="3.90.79.10">
    <property type="entry name" value="Nucleoside Triphosphate Pyrophosphohydrolase"/>
    <property type="match status" value="1"/>
</dbReference>